<feature type="coiled-coil region" evidence="1">
    <location>
        <begin position="21"/>
        <end position="87"/>
    </location>
</feature>
<dbReference type="Gene3D" id="3.40.50.300">
    <property type="entry name" value="P-loop containing nucleotide triphosphate hydrolases"/>
    <property type="match status" value="1"/>
</dbReference>
<sequence length="736" mass="84749">MSVRAVIAEVLDQRHSKVLLLEKVHHGLAELEMQLDNLQQMAIEIEADAEAIPTDLISLTAQITQPLQGLQAEVTQLNAAVTNLTKRFSKETINIGVAGKARQGKSTLLQKISGLSNKEIPTSDELPCTGTKSKIYHSEENAYAKIEFYSKEEFLKEILHPYFDKLNLAKPFSLKRFGEVLPELSDTRQDDRNLDKAIYETLNFIHENYPDFAEFLSKSPKTLELEEILDYVTQSGGRTRYLAVKSANIYTKFPNYDVTGLCLVDLPGLEAAQGHEKKLVASLEHEVDAVIFVKSPNVLGTDWEQADYNVFDLIDNAIKEIELADRLFIVLNEKNDGSNQKQVQLLKDKPPETYSKPRILTANCSDATEVEQKVFSVVLKHIEKNLESTDRQYVKTLAEKMTTIIKTLQPVFNPILDTLDTTHADLSRERKYRLLSEKFIRDLTTGLEKLVLEVQQELNISEEFKQRVEEICEAAAQSAPIPRKEELAEQYLEYSGWKGLVGDELNYLRAHLTEYLATKLDEYLQSKIDDALRQILERVFPHALQRVIPHNLTTAGDPRHIILEFQKLLNKAEHPNLYKTFEYILKFNFSYHSHFHYRVREEMGLLSTYSSDSIDDIVPQDAIRENFLEKAEEIARGLDSHYQQTIYRLRKKFSEKMQADPANALLALVEEVKDRLVRAKGIKEEWKSFLDPIRSQLWAEEFSRFDKEITLRKQWRTAIEDVLKCVQQVQAEFPHY</sequence>
<evidence type="ECO:0000313" key="4">
    <source>
        <dbReference type="Proteomes" id="UP000031623"/>
    </source>
</evidence>
<dbReference type="Proteomes" id="UP000031623">
    <property type="component" value="Chromosome"/>
</dbReference>
<keyword evidence="1" id="KW-0175">Coiled coil</keyword>
<dbReference type="STRING" id="40754.THII_0890"/>
<dbReference type="InterPro" id="IPR045063">
    <property type="entry name" value="Dynamin_N"/>
</dbReference>
<dbReference type="AlphaFoldDB" id="A0A090AIG9"/>
<evidence type="ECO:0000313" key="3">
    <source>
        <dbReference type="EMBL" id="BAP55187.1"/>
    </source>
</evidence>
<dbReference type="HOGENOM" id="CLU_017620_0_0_6"/>
<dbReference type="Pfam" id="PF00350">
    <property type="entry name" value="Dynamin_N"/>
    <property type="match status" value="1"/>
</dbReference>
<dbReference type="SUPFAM" id="SSF52540">
    <property type="entry name" value="P-loop containing nucleoside triphosphate hydrolases"/>
    <property type="match status" value="1"/>
</dbReference>
<gene>
    <name evidence="3" type="ORF">THII_0890</name>
</gene>
<dbReference type="KEGG" id="tig:THII_0890"/>
<organism evidence="3 4">
    <name type="scientific">Thioploca ingrica</name>
    <dbReference type="NCBI Taxonomy" id="40754"/>
    <lineage>
        <taxon>Bacteria</taxon>
        <taxon>Pseudomonadati</taxon>
        <taxon>Pseudomonadota</taxon>
        <taxon>Gammaproteobacteria</taxon>
        <taxon>Thiotrichales</taxon>
        <taxon>Thiotrichaceae</taxon>
        <taxon>Thioploca</taxon>
    </lineage>
</organism>
<name>A0A090AIG9_9GAMM</name>
<dbReference type="EMBL" id="AP014633">
    <property type="protein sequence ID" value="BAP55187.1"/>
    <property type="molecule type" value="Genomic_DNA"/>
</dbReference>
<evidence type="ECO:0000259" key="2">
    <source>
        <dbReference type="Pfam" id="PF00350"/>
    </source>
</evidence>
<feature type="domain" description="Dynamin N-terminal" evidence="2">
    <location>
        <begin position="95"/>
        <end position="300"/>
    </location>
</feature>
<accession>A0A090AIG9</accession>
<evidence type="ECO:0000256" key="1">
    <source>
        <dbReference type="SAM" id="Coils"/>
    </source>
</evidence>
<proteinExistence type="predicted"/>
<dbReference type="InterPro" id="IPR027417">
    <property type="entry name" value="P-loop_NTPase"/>
</dbReference>
<protein>
    <recommendedName>
        <fullName evidence="2">Dynamin N-terminal domain-containing protein</fullName>
    </recommendedName>
</protein>
<dbReference type="PANTHER" id="PTHR36681">
    <property type="entry name" value="NUCLEAR GTPASE, GERMINAL CENTER-ASSOCIATED, TANDEM DUPLICATE 3"/>
    <property type="match status" value="1"/>
</dbReference>
<dbReference type="PANTHER" id="PTHR36681:SF3">
    <property type="entry name" value="NUCLEAR GTPASE, GERMINAL CENTER-ASSOCIATED, TANDEM DUPLICATE 3"/>
    <property type="match status" value="1"/>
</dbReference>
<dbReference type="OrthoDB" id="530015at2"/>
<keyword evidence="4" id="KW-1185">Reference proteome</keyword>
<reference evidence="3 4" key="1">
    <citation type="journal article" date="2014" name="ISME J.">
        <title>Ecophysiology of Thioploca ingrica as revealed by the complete genome sequence supplemented with proteomic evidence.</title>
        <authorList>
            <person name="Kojima H."/>
            <person name="Ogura Y."/>
            <person name="Yamamoto N."/>
            <person name="Togashi T."/>
            <person name="Mori H."/>
            <person name="Watanabe T."/>
            <person name="Nemoto F."/>
            <person name="Kurokawa K."/>
            <person name="Hayashi T."/>
            <person name="Fukui M."/>
        </authorList>
    </citation>
    <scope>NUCLEOTIDE SEQUENCE [LARGE SCALE GENOMIC DNA]</scope>
</reference>